<protein>
    <submittedName>
        <fullName evidence="4">Phage protein</fullName>
    </submittedName>
</protein>
<dbReference type="EMBL" id="CAIGXB010000017">
    <property type="protein sequence ID" value="CAC5811406.1"/>
    <property type="molecule type" value="Genomic_DNA"/>
</dbReference>
<proteinExistence type="predicted"/>
<gene>
    <name evidence="9" type="ORF">EIG94_01795</name>
    <name evidence="2" type="ORF">SAMEA1029512_02739</name>
    <name evidence="1" type="ORF">SAMEA1029528_02724</name>
    <name evidence="3" type="ORF">SAMEA2078260_02677</name>
    <name evidence="5" type="ORF">SAMEA2078588_02687</name>
    <name evidence="6" type="ORF">SAMEA2080344_02657</name>
    <name evidence="4" type="ORF">SAMEA2081063_02702</name>
    <name evidence="7" type="ORF">SAMEA4008575_02784</name>
    <name evidence="8" type="ORF">SAMEA70146418_02852</name>
</gene>
<accession>A0A2I7Y948</accession>
<dbReference type="AlphaFoldDB" id="A0A2I7Y948"/>
<evidence type="ECO:0000313" key="5">
    <source>
        <dbReference type="EMBL" id="CAA6129042.1"/>
    </source>
</evidence>
<evidence type="ECO:0000313" key="7">
    <source>
        <dbReference type="EMBL" id="CAC5811406.1"/>
    </source>
</evidence>
<reference evidence="11 12" key="2">
    <citation type="submission" date="2019-12" db="EMBL/GenBank/DDBJ databases">
        <authorList>
            <consortium name="Pathogen Informatics"/>
        </authorList>
    </citation>
    <scope>NUCLEOTIDE SEQUENCE [LARGE SCALE GENOMIC DNA]</scope>
    <source>
        <strain evidence="8 18">MOS105</strain>
        <strain evidence="1 14">S040_N01_C01</strain>
        <strain evidence="2 12">S087_N01_C01</strain>
        <strain evidence="7 17">SG160</strain>
        <strain evidence="5 16">T012_N10_C04</strain>
        <strain evidence="3 11">T012_N16_C08</strain>
        <strain evidence="4 13">T065_N03_C06</strain>
        <strain evidence="6 15">T197_A02_C01</strain>
    </source>
</reference>
<dbReference type="Proteomes" id="UP000505390">
    <property type="component" value="Unassembled WGS sequence"/>
</dbReference>
<evidence type="ECO:0000313" key="2">
    <source>
        <dbReference type="EMBL" id="CAA4168393.1"/>
    </source>
</evidence>
<dbReference type="Proteomes" id="UP000459586">
    <property type="component" value="Unassembled WGS sequence"/>
</dbReference>
<evidence type="ECO:0000313" key="4">
    <source>
        <dbReference type="EMBL" id="CAA4707018.1"/>
    </source>
</evidence>
<comment type="caution">
    <text evidence="4">The sequence shown here is derived from an EMBL/GenBank/DDBJ whole genome shotgun (WGS) entry which is preliminary data.</text>
</comment>
<dbReference type="Proteomes" id="UP000442696">
    <property type="component" value="Unassembled WGS sequence"/>
</dbReference>
<evidence type="ECO:0000313" key="13">
    <source>
        <dbReference type="Proteomes" id="UP000443506"/>
    </source>
</evidence>
<evidence type="ECO:0000313" key="12">
    <source>
        <dbReference type="Proteomes" id="UP000442782"/>
    </source>
</evidence>
<evidence type="ECO:0000313" key="9">
    <source>
        <dbReference type="EMBL" id="RZH95694.1"/>
    </source>
</evidence>
<evidence type="ECO:0000313" key="10">
    <source>
        <dbReference type="Proteomes" id="UP000293434"/>
    </source>
</evidence>
<dbReference type="EMBL" id="CACUNS010000024">
    <property type="protein sequence ID" value="CAA6129042.1"/>
    <property type="molecule type" value="Genomic_DNA"/>
</dbReference>
<evidence type="ECO:0000313" key="1">
    <source>
        <dbReference type="EMBL" id="CAA4167663.1"/>
    </source>
</evidence>
<dbReference type="EMBL" id="RQTC01000017">
    <property type="protein sequence ID" value="RZH95694.1"/>
    <property type="molecule type" value="Genomic_DNA"/>
</dbReference>
<evidence type="ECO:0000313" key="15">
    <source>
        <dbReference type="Proteomes" id="UP000459586"/>
    </source>
</evidence>
<dbReference type="EMBL" id="CACTOE010000031">
    <property type="protein sequence ID" value="CAA4168393.1"/>
    <property type="molecule type" value="Genomic_DNA"/>
</dbReference>
<reference evidence="9 10" key="1">
    <citation type="submission" date="2018-11" db="EMBL/GenBank/DDBJ databases">
        <title>Genomic profiling of Staphylococcus species from a Poultry farm system in KwaZulu-Natal, South Africa.</title>
        <authorList>
            <person name="Amoako D.G."/>
            <person name="Somboro A.M."/>
            <person name="Abia A.L.K."/>
            <person name="Bester L.A."/>
            <person name="Essack S.Y."/>
        </authorList>
    </citation>
    <scope>NUCLEOTIDE SEQUENCE [LARGE SCALE GENOMIC DNA]</scope>
    <source>
        <strain evidence="9 10">SA9</strain>
    </source>
</reference>
<dbReference type="EMBL" id="CACTPI010000021">
    <property type="protein sequence ID" value="CAA4167663.1"/>
    <property type="molecule type" value="Genomic_DNA"/>
</dbReference>
<organism evidence="4 13">
    <name type="scientific">Staphylococcus aureus</name>
    <dbReference type="NCBI Taxonomy" id="1280"/>
    <lineage>
        <taxon>Bacteria</taxon>
        <taxon>Bacillati</taxon>
        <taxon>Bacillota</taxon>
        <taxon>Bacilli</taxon>
        <taxon>Bacillales</taxon>
        <taxon>Staphylococcaceae</taxon>
        <taxon>Staphylococcus</taxon>
    </lineage>
</organism>
<name>A0A2I7Y948_STAAU</name>
<evidence type="ECO:0000313" key="11">
    <source>
        <dbReference type="Proteomes" id="UP000442696"/>
    </source>
</evidence>
<dbReference type="EMBL" id="CACURZ010000022">
    <property type="protein sequence ID" value="CAA6391085.1"/>
    <property type="molecule type" value="Genomic_DNA"/>
</dbReference>
<evidence type="ECO:0000313" key="17">
    <source>
        <dbReference type="Proteomes" id="UP000505390"/>
    </source>
</evidence>
<evidence type="ECO:0000313" key="8">
    <source>
        <dbReference type="EMBL" id="CAC8238960.1"/>
    </source>
</evidence>
<evidence type="ECO:0000313" key="18">
    <source>
        <dbReference type="Proteomes" id="UP000507112"/>
    </source>
</evidence>
<evidence type="ECO:0000313" key="6">
    <source>
        <dbReference type="EMBL" id="CAA6391085.1"/>
    </source>
</evidence>
<dbReference type="EMBL" id="CAIIGD010000018">
    <property type="protein sequence ID" value="CAC8238960.1"/>
    <property type="molecule type" value="Genomic_DNA"/>
</dbReference>
<dbReference type="EMBL" id="CACTWD010000024">
    <property type="protein sequence ID" value="CAA4707018.1"/>
    <property type="molecule type" value="Genomic_DNA"/>
</dbReference>
<dbReference type="Proteomes" id="UP000507112">
    <property type="component" value="Unassembled WGS sequence"/>
</dbReference>
<dbReference type="Proteomes" id="UP000459702">
    <property type="component" value="Unassembled WGS sequence"/>
</dbReference>
<dbReference type="RefSeq" id="WP_000403510.1">
    <property type="nucleotide sequence ID" value="NZ_AP025249.1"/>
</dbReference>
<dbReference type="Proteomes" id="UP000443506">
    <property type="component" value="Unassembled WGS sequence"/>
</dbReference>
<dbReference type="Proteomes" id="UP000442782">
    <property type="component" value="Unassembled WGS sequence"/>
</dbReference>
<evidence type="ECO:0000313" key="3">
    <source>
        <dbReference type="EMBL" id="CAA4399431.1"/>
    </source>
</evidence>
<sequence>MEIKLDVNMTKDILTKGIRFHRETNLDNEACKKIKELTDLFVSVIFELNIVKAHTLHEPNNLSGKEIREQIDKFLKSVEIETKGFEEE</sequence>
<evidence type="ECO:0000313" key="16">
    <source>
        <dbReference type="Proteomes" id="UP000459702"/>
    </source>
</evidence>
<dbReference type="Proteomes" id="UP000293434">
    <property type="component" value="Unassembled WGS sequence"/>
</dbReference>
<evidence type="ECO:0000313" key="14">
    <source>
        <dbReference type="Proteomes" id="UP000443708"/>
    </source>
</evidence>
<dbReference type="EMBL" id="CACTQT010000023">
    <property type="protein sequence ID" value="CAA4399431.1"/>
    <property type="molecule type" value="Genomic_DNA"/>
</dbReference>
<dbReference type="Proteomes" id="UP000443708">
    <property type="component" value="Unassembled WGS sequence"/>
</dbReference>